<protein>
    <submittedName>
        <fullName evidence="5">DH200=94 genomic scaffold, scaffold_2743</fullName>
    </submittedName>
</protein>
<dbReference type="PhylomeDB" id="A0A068VNC9"/>
<dbReference type="InParanoid" id="A0A068VNC9"/>
<evidence type="ECO:0000256" key="2">
    <source>
        <dbReference type="ARBA" id="ARBA00022737"/>
    </source>
</evidence>
<name>A0A068VNC9_COFCA</name>
<dbReference type="FunCoup" id="A0A068VNC9">
    <property type="interactions" value="65"/>
</dbReference>
<reference evidence="6" key="1">
    <citation type="journal article" date="2014" name="Science">
        <title>The coffee genome provides insight into the convergent evolution of caffeine biosynthesis.</title>
        <authorList>
            <person name="Denoeud F."/>
            <person name="Carretero-Paulet L."/>
            <person name="Dereeper A."/>
            <person name="Droc G."/>
            <person name="Guyot R."/>
            <person name="Pietrella M."/>
            <person name="Zheng C."/>
            <person name="Alberti A."/>
            <person name="Anthony F."/>
            <person name="Aprea G."/>
            <person name="Aury J.M."/>
            <person name="Bento P."/>
            <person name="Bernard M."/>
            <person name="Bocs S."/>
            <person name="Campa C."/>
            <person name="Cenci A."/>
            <person name="Combes M.C."/>
            <person name="Crouzillat D."/>
            <person name="Da Silva C."/>
            <person name="Daddiego L."/>
            <person name="De Bellis F."/>
            <person name="Dussert S."/>
            <person name="Garsmeur O."/>
            <person name="Gayraud T."/>
            <person name="Guignon V."/>
            <person name="Jahn K."/>
            <person name="Jamilloux V."/>
            <person name="Joet T."/>
            <person name="Labadie K."/>
            <person name="Lan T."/>
            <person name="Leclercq J."/>
            <person name="Lepelley M."/>
            <person name="Leroy T."/>
            <person name="Li L.T."/>
            <person name="Librado P."/>
            <person name="Lopez L."/>
            <person name="Munoz A."/>
            <person name="Noel B."/>
            <person name="Pallavicini A."/>
            <person name="Perrotta G."/>
            <person name="Poncet V."/>
            <person name="Pot D."/>
            <person name="Priyono X."/>
            <person name="Rigoreau M."/>
            <person name="Rouard M."/>
            <person name="Rozas J."/>
            <person name="Tranchant-Dubreuil C."/>
            <person name="VanBuren R."/>
            <person name="Zhang Q."/>
            <person name="Andrade A.C."/>
            <person name="Argout X."/>
            <person name="Bertrand B."/>
            <person name="de Kochko A."/>
            <person name="Graziosi G."/>
            <person name="Henry R.J."/>
            <person name="Jayarama X."/>
            <person name="Ming R."/>
            <person name="Nagai C."/>
            <person name="Rounsley S."/>
            <person name="Sankoff D."/>
            <person name="Giuliano G."/>
            <person name="Albert V.A."/>
            <person name="Wincker P."/>
            <person name="Lashermes P."/>
        </authorList>
    </citation>
    <scope>NUCLEOTIDE SEQUENCE [LARGE SCALE GENOMIC DNA]</scope>
    <source>
        <strain evidence="6">cv. DH200-94</strain>
    </source>
</reference>
<dbReference type="InterPro" id="IPR046349">
    <property type="entry name" value="C1-like_sf"/>
</dbReference>
<proteinExistence type="predicted"/>
<dbReference type="Gramene" id="CDP21193">
    <property type="protein sequence ID" value="CDP21193"/>
    <property type="gene ID" value="GSCOC_T00006374001"/>
</dbReference>
<dbReference type="InterPro" id="IPR053192">
    <property type="entry name" value="Vacuole_Formation_Reg"/>
</dbReference>
<dbReference type="Proteomes" id="UP000295252">
    <property type="component" value="Unassembled WGS sequence"/>
</dbReference>
<dbReference type="Pfam" id="PF03107">
    <property type="entry name" value="C1_2"/>
    <property type="match status" value="4"/>
</dbReference>
<gene>
    <name evidence="5" type="ORF">GSCOC_T00006374001</name>
</gene>
<dbReference type="PANTHER" id="PTHR32410">
    <property type="entry name" value="CYSTEINE/HISTIDINE-RICH C1 DOMAIN FAMILY PROTEIN"/>
    <property type="match status" value="1"/>
</dbReference>
<dbReference type="EMBL" id="HG741827">
    <property type="protein sequence ID" value="CDP21193.1"/>
    <property type="molecule type" value="Genomic_DNA"/>
</dbReference>
<evidence type="ECO:0000256" key="3">
    <source>
        <dbReference type="ARBA" id="ARBA00022833"/>
    </source>
</evidence>
<keyword evidence="6" id="KW-1185">Reference proteome</keyword>
<keyword evidence="2" id="KW-0677">Repeat</keyword>
<dbReference type="SUPFAM" id="SSF57889">
    <property type="entry name" value="Cysteine-rich domain"/>
    <property type="match status" value="3"/>
</dbReference>
<dbReference type="GO" id="GO:0046872">
    <property type="term" value="F:metal ion binding"/>
    <property type="evidence" value="ECO:0007669"/>
    <property type="project" value="UniProtKB-KW"/>
</dbReference>
<dbReference type="STRING" id="49390.A0A068VNC9"/>
<dbReference type="InterPro" id="IPR002219">
    <property type="entry name" value="PKC_DAG/PE"/>
</dbReference>
<sequence>ILCLYKVLLPLSLNHPRLKILTVIREMEEKQLEHFSHEKHPLILRELQKENDDGSIDQKSAVCYGCQRQILYPAAYCCFACNFFLHKRCAELPGQITHQMHTQHPLVLLRNPSYSDGSCFCNACGQDDWKFFTYHCSLCQFDLDVSCAILDQQEIKLDCHDHPLREQRPATFYCNACREDVKDSSYLCTVCPFWIHKKCALLSSSVKHKDHNHSLLLAYSLPPDYRSFEQSCPVCHDKIHPSDWVYYCGPCRYFVHVTCIVISQEDEGQLSEDTEYPISEEQDQNVVKLPSSNAAQELIARFLLKKDEISSSNDSGKSNIPEKIFMDSQHRKHPLVLSEKVQNLDERKSTNSDDQEEAKALLLVCDVCIEPICSSDDLHYYACVECGYFVHLTCSNLPPELHIPKHPQHPFSCMYNPSEIGLLNVCPSLLLGFELPTFNFVCA</sequence>
<keyword evidence="1" id="KW-0479">Metal-binding</keyword>
<organism evidence="5 6">
    <name type="scientific">Coffea canephora</name>
    <name type="common">Robusta coffee</name>
    <dbReference type="NCBI Taxonomy" id="49390"/>
    <lineage>
        <taxon>Eukaryota</taxon>
        <taxon>Viridiplantae</taxon>
        <taxon>Streptophyta</taxon>
        <taxon>Embryophyta</taxon>
        <taxon>Tracheophyta</taxon>
        <taxon>Spermatophyta</taxon>
        <taxon>Magnoliopsida</taxon>
        <taxon>eudicotyledons</taxon>
        <taxon>Gunneridae</taxon>
        <taxon>Pentapetalae</taxon>
        <taxon>asterids</taxon>
        <taxon>lamiids</taxon>
        <taxon>Gentianales</taxon>
        <taxon>Rubiaceae</taxon>
        <taxon>Ixoroideae</taxon>
        <taxon>Gardenieae complex</taxon>
        <taxon>Bertiereae - Coffeeae clade</taxon>
        <taxon>Coffeeae</taxon>
        <taxon>Coffea</taxon>
    </lineage>
</organism>
<evidence type="ECO:0000256" key="1">
    <source>
        <dbReference type="ARBA" id="ARBA00022723"/>
    </source>
</evidence>
<dbReference type="OMA" id="CGMEASS"/>
<dbReference type="SMART" id="SM00109">
    <property type="entry name" value="C1"/>
    <property type="match status" value="2"/>
</dbReference>
<keyword evidence="3" id="KW-0862">Zinc</keyword>
<dbReference type="PANTHER" id="PTHR32410:SF216">
    <property type="entry name" value="PHORBOL-ESTER_DAG-TYPE DOMAIN-CONTAINING PROTEIN"/>
    <property type="match status" value="1"/>
</dbReference>
<accession>A0A068VNC9</accession>
<dbReference type="AlphaFoldDB" id="A0A068VNC9"/>
<dbReference type="InterPro" id="IPR004146">
    <property type="entry name" value="DC1"/>
</dbReference>
<evidence type="ECO:0000259" key="4">
    <source>
        <dbReference type="SMART" id="SM00109"/>
    </source>
</evidence>
<dbReference type="OrthoDB" id="1884766at2759"/>
<evidence type="ECO:0000313" key="5">
    <source>
        <dbReference type="EMBL" id="CDP21193.1"/>
    </source>
</evidence>
<evidence type="ECO:0000313" key="6">
    <source>
        <dbReference type="Proteomes" id="UP000295252"/>
    </source>
</evidence>
<feature type="domain" description="Phorbol-ester/DAG-type" evidence="4">
    <location>
        <begin position="40"/>
        <end position="100"/>
    </location>
</feature>
<feature type="non-terminal residue" evidence="5">
    <location>
        <position position="1"/>
    </location>
</feature>
<feature type="domain" description="Phorbol-ester/DAG-type" evidence="4">
    <location>
        <begin position="160"/>
        <end position="210"/>
    </location>
</feature>